<accession>A0AAW0HZ16</accession>
<keyword evidence="3" id="KW-1185">Reference proteome</keyword>
<gene>
    <name evidence="2" type="ORF">U0070_006773</name>
</gene>
<evidence type="ECO:0000256" key="1">
    <source>
        <dbReference type="SAM" id="MobiDB-lite"/>
    </source>
</evidence>
<dbReference type="EMBL" id="JBBHLL010000271">
    <property type="protein sequence ID" value="KAK7807485.1"/>
    <property type="molecule type" value="Genomic_DNA"/>
</dbReference>
<dbReference type="AlphaFoldDB" id="A0AAW0HZ16"/>
<sequence length="331" mass="36596">MHSLSLRRVRKWSSYYYTARKEETTEGSETRFLPCCGVHGELQCTPSRRLPSNLMRRPEISLLLDKNLSSWRKLSRPGMIQMEVKHSIKRELWSSGGRAQGLRRTLSRGDGRDPSLVKHTKQQGLPRATLSEAELVLSGRSRDQQSCLEDGQTTGASRTGHSLNRGAACSELQIPSVHELSLCGLGFGDAAVFESVLLLCAKGYYPQDSVTAQPPISEHYDLQDTDFSSPDITMTSCSRTGHSDLEVTWPLATNLDSDGTRSGSIKDGSDCLPTRSARLGVLPPVELCAMATESNQGPPDNPSFVESVDEYQFVERLFPPTKIPEPPKHKH</sequence>
<name>A0AAW0HZ16_MYOGA</name>
<evidence type="ECO:0000313" key="2">
    <source>
        <dbReference type="EMBL" id="KAK7807485.1"/>
    </source>
</evidence>
<feature type="compositionally biased region" description="Polar residues" evidence="1">
    <location>
        <begin position="144"/>
        <end position="162"/>
    </location>
</feature>
<proteinExistence type="predicted"/>
<feature type="compositionally biased region" description="Basic and acidic residues" evidence="1">
    <location>
        <begin position="107"/>
        <end position="116"/>
    </location>
</feature>
<dbReference type="Proteomes" id="UP001488838">
    <property type="component" value="Unassembled WGS sequence"/>
</dbReference>
<reference evidence="2 3" key="1">
    <citation type="journal article" date="2023" name="bioRxiv">
        <title>Conserved and derived expression patterns and positive selection on dental genes reveal complex evolutionary context of ever-growing rodent molars.</title>
        <authorList>
            <person name="Calamari Z.T."/>
            <person name="Song A."/>
            <person name="Cohen E."/>
            <person name="Akter M."/>
            <person name="Roy R.D."/>
            <person name="Hallikas O."/>
            <person name="Christensen M.M."/>
            <person name="Li P."/>
            <person name="Marangoni P."/>
            <person name="Jernvall J."/>
            <person name="Klein O.D."/>
        </authorList>
    </citation>
    <scope>NUCLEOTIDE SEQUENCE [LARGE SCALE GENOMIC DNA]</scope>
    <source>
        <strain evidence="2">V071</strain>
    </source>
</reference>
<feature type="region of interest" description="Disordered" evidence="1">
    <location>
        <begin position="95"/>
        <end position="125"/>
    </location>
</feature>
<feature type="region of interest" description="Disordered" evidence="1">
    <location>
        <begin position="141"/>
        <end position="162"/>
    </location>
</feature>
<protein>
    <submittedName>
        <fullName evidence="2">Uncharacterized protein</fullName>
    </submittedName>
</protein>
<comment type="caution">
    <text evidence="2">The sequence shown here is derived from an EMBL/GenBank/DDBJ whole genome shotgun (WGS) entry which is preliminary data.</text>
</comment>
<organism evidence="2 3">
    <name type="scientific">Myodes glareolus</name>
    <name type="common">Bank vole</name>
    <name type="synonym">Clethrionomys glareolus</name>
    <dbReference type="NCBI Taxonomy" id="447135"/>
    <lineage>
        <taxon>Eukaryota</taxon>
        <taxon>Metazoa</taxon>
        <taxon>Chordata</taxon>
        <taxon>Craniata</taxon>
        <taxon>Vertebrata</taxon>
        <taxon>Euteleostomi</taxon>
        <taxon>Mammalia</taxon>
        <taxon>Eutheria</taxon>
        <taxon>Euarchontoglires</taxon>
        <taxon>Glires</taxon>
        <taxon>Rodentia</taxon>
        <taxon>Myomorpha</taxon>
        <taxon>Muroidea</taxon>
        <taxon>Cricetidae</taxon>
        <taxon>Arvicolinae</taxon>
        <taxon>Myodes</taxon>
    </lineage>
</organism>
<evidence type="ECO:0000313" key="3">
    <source>
        <dbReference type="Proteomes" id="UP001488838"/>
    </source>
</evidence>